<dbReference type="AlphaFoldDB" id="A0A8E2E742"/>
<organism evidence="1 2">
    <name type="scientific">Lepidopterella palustris CBS 459.81</name>
    <dbReference type="NCBI Taxonomy" id="1314670"/>
    <lineage>
        <taxon>Eukaryota</taxon>
        <taxon>Fungi</taxon>
        <taxon>Dikarya</taxon>
        <taxon>Ascomycota</taxon>
        <taxon>Pezizomycotina</taxon>
        <taxon>Dothideomycetes</taxon>
        <taxon>Pleosporomycetidae</taxon>
        <taxon>Mytilinidiales</taxon>
        <taxon>Argynnaceae</taxon>
        <taxon>Lepidopterella</taxon>
    </lineage>
</organism>
<dbReference type="PANTHER" id="PTHR39401">
    <property type="entry name" value="SNOAL-LIKE DOMAIN-CONTAINING PROTEIN"/>
    <property type="match status" value="1"/>
</dbReference>
<dbReference type="Proteomes" id="UP000250266">
    <property type="component" value="Unassembled WGS sequence"/>
</dbReference>
<reference evidence="1 2" key="1">
    <citation type="journal article" date="2016" name="Nat. Commun.">
        <title>Ectomycorrhizal ecology is imprinted in the genome of the dominant symbiotic fungus Cenococcum geophilum.</title>
        <authorList>
            <consortium name="DOE Joint Genome Institute"/>
            <person name="Peter M."/>
            <person name="Kohler A."/>
            <person name="Ohm R.A."/>
            <person name="Kuo A."/>
            <person name="Krutzmann J."/>
            <person name="Morin E."/>
            <person name="Arend M."/>
            <person name="Barry K.W."/>
            <person name="Binder M."/>
            <person name="Choi C."/>
            <person name="Clum A."/>
            <person name="Copeland A."/>
            <person name="Grisel N."/>
            <person name="Haridas S."/>
            <person name="Kipfer T."/>
            <person name="LaButti K."/>
            <person name="Lindquist E."/>
            <person name="Lipzen A."/>
            <person name="Maire R."/>
            <person name="Meier B."/>
            <person name="Mihaltcheva S."/>
            <person name="Molinier V."/>
            <person name="Murat C."/>
            <person name="Poggeler S."/>
            <person name="Quandt C.A."/>
            <person name="Sperisen C."/>
            <person name="Tritt A."/>
            <person name="Tisserant E."/>
            <person name="Crous P.W."/>
            <person name="Henrissat B."/>
            <person name="Nehls U."/>
            <person name="Egli S."/>
            <person name="Spatafora J.W."/>
            <person name="Grigoriev I.V."/>
            <person name="Martin F.M."/>
        </authorList>
    </citation>
    <scope>NUCLEOTIDE SEQUENCE [LARGE SCALE GENOMIC DNA]</scope>
    <source>
        <strain evidence="1 2">CBS 459.81</strain>
    </source>
</reference>
<dbReference type="InterPro" id="IPR032710">
    <property type="entry name" value="NTF2-like_dom_sf"/>
</dbReference>
<protein>
    <recommendedName>
        <fullName evidence="3">SnoaL-like domain-containing protein</fullName>
    </recommendedName>
</protein>
<keyword evidence="2" id="KW-1185">Reference proteome</keyword>
<dbReference type="PANTHER" id="PTHR39401:SF1">
    <property type="entry name" value="SNOAL-LIKE DOMAIN-CONTAINING PROTEIN"/>
    <property type="match status" value="1"/>
</dbReference>
<sequence length="162" mass="18347">MTSYASEYPDVPFDPAYKQFFEDFYATSDNPDSHERYVDFFTSNATVILASKQVKGHAEILELRKGMWEKVESRLHRPLKIFPYGPNANEVMIHGTVRYGLKVGGNSSVDWAAYARLKEVDGVVKMDFYQVYLVSGGNEPVLKHATKLCLGHCISKPLQVVH</sequence>
<dbReference type="SUPFAM" id="SSF54427">
    <property type="entry name" value="NTF2-like"/>
    <property type="match status" value="1"/>
</dbReference>
<proteinExistence type="predicted"/>
<gene>
    <name evidence="1" type="ORF">K432DRAFT_301609</name>
</gene>
<accession>A0A8E2E742</accession>
<dbReference type="OrthoDB" id="3468019at2759"/>
<evidence type="ECO:0000313" key="1">
    <source>
        <dbReference type="EMBL" id="OCK78610.1"/>
    </source>
</evidence>
<dbReference type="EMBL" id="KV745049">
    <property type="protein sequence ID" value="OCK78610.1"/>
    <property type="molecule type" value="Genomic_DNA"/>
</dbReference>
<evidence type="ECO:0008006" key="3">
    <source>
        <dbReference type="Google" id="ProtNLM"/>
    </source>
</evidence>
<name>A0A8E2E742_9PEZI</name>
<evidence type="ECO:0000313" key="2">
    <source>
        <dbReference type="Proteomes" id="UP000250266"/>
    </source>
</evidence>